<dbReference type="KEGG" id="och:CES85_4464"/>
<reference evidence="1 2" key="1">
    <citation type="submission" date="2017-07" db="EMBL/GenBank/DDBJ databases">
        <title>Phylogenetic study on the rhizospheric bacterium Ochrobactrum sp. A44.</title>
        <authorList>
            <person name="Krzyzanowska D.M."/>
            <person name="Ossowicki A."/>
            <person name="Rajewska M."/>
            <person name="Maciag T."/>
            <person name="Kaczynski Z."/>
            <person name="Czerwicka M."/>
            <person name="Jafra S."/>
        </authorList>
    </citation>
    <scope>NUCLEOTIDE SEQUENCE [LARGE SCALE GENOMIC DNA]</scope>
    <source>
        <strain evidence="1 2">A44</strain>
    </source>
</reference>
<name>A0A248UAS0_9HYPH</name>
<dbReference type="AlphaFoldDB" id="A0A248UAS0"/>
<sequence>MAHPSRLAEPLRIAKIFHSVNVANRCKTVHRRIYFLPEVTA</sequence>
<evidence type="ECO:0000313" key="2">
    <source>
        <dbReference type="Proteomes" id="UP000215256"/>
    </source>
</evidence>
<protein>
    <submittedName>
        <fullName evidence="1">Uncharacterized protein</fullName>
    </submittedName>
</protein>
<dbReference type="Proteomes" id="UP000215256">
    <property type="component" value="Chromosome 2"/>
</dbReference>
<organism evidence="1 2">
    <name type="scientific">Ochrobactrum quorumnocens</name>
    <dbReference type="NCBI Taxonomy" id="271865"/>
    <lineage>
        <taxon>Bacteria</taxon>
        <taxon>Pseudomonadati</taxon>
        <taxon>Pseudomonadota</taxon>
        <taxon>Alphaproteobacteria</taxon>
        <taxon>Hyphomicrobiales</taxon>
        <taxon>Brucellaceae</taxon>
        <taxon>Brucella/Ochrobactrum group</taxon>
        <taxon>Ochrobactrum</taxon>
    </lineage>
</organism>
<dbReference type="EMBL" id="CP022603">
    <property type="protein sequence ID" value="ASV83682.1"/>
    <property type="molecule type" value="Genomic_DNA"/>
</dbReference>
<gene>
    <name evidence="1" type="ORF">CES85_4464</name>
</gene>
<accession>A0A248UAS0</accession>
<proteinExistence type="predicted"/>
<evidence type="ECO:0000313" key="1">
    <source>
        <dbReference type="EMBL" id="ASV83682.1"/>
    </source>
</evidence>